<dbReference type="InterPro" id="IPR024300">
    <property type="entry name" value="SipL_SPOCS_dom"/>
</dbReference>
<dbReference type="GeneID" id="82205358"/>
<sequence length="186" mass="20475">MNCNMANCRAELIDVSGLCNPADVTDVISQYPYWLQMNIAETLAIPVLKPDAEQINSVNISVDIFRAEVIKVPVSPVDANGDYIPNLEGKVSTGRKLIIEGQLCQKIVYTANVLDQSIHSAHFYVPFSSYIVVPSEITFTNGTTVDSLNVEFQANACVEDVAVKLLDERNILKQVTLLLYAVPKQS</sequence>
<protein>
    <recommendedName>
        <fullName evidence="1">SipL SPOCS domain-containing protein</fullName>
    </recommendedName>
</protein>
<evidence type="ECO:0000313" key="3">
    <source>
        <dbReference type="Proteomes" id="UP000245622"/>
    </source>
</evidence>
<dbReference type="EMBL" id="LN555523">
    <property type="protein sequence ID" value="CED93930.1"/>
    <property type="molecule type" value="Genomic_DNA"/>
</dbReference>
<accession>A0A1V1I136</accession>
<evidence type="ECO:0000313" key="2">
    <source>
        <dbReference type="EMBL" id="CED93930.1"/>
    </source>
</evidence>
<dbReference type="RefSeq" id="WP_180703600.1">
    <property type="nucleotide sequence ID" value="NZ_LN555523.1"/>
</dbReference>
<gene>
    <name evidence="2" type="ORF">CRIB_1321</name>
</gene>
<evidence type="ECO:0000259" key="1">
    <source>
        <dbReference type="Pfam" id="PF12673"/>
    </source>
</evidence>
<dbReference type="KEGG" id="ril:CRIB_1321"/>
<name>A0A1V1I136_9FIRM</name>
<proteinExistence type="predicted"/>
<dbReference type="AlphaFoldDB" id="A0A1V1I136"/>
<dbReference type="Pfam" id="PF12673">
    <property type="entry name" value="SipL"/>
    <property type="match status" value="1"/>
</dbReference>
<dbReference type="Proteomes" id="UP000245622">
    <property type="component" value="Chromosome 1"/>
</dbReference>
<reference evidence="2 3" key="1">
    <citation type="submission" date="2014-04" db="EMBL/GenBank/DDBJ databases">
        <authorList>
            <person name="Hornung B.V."/>
        </authorList>
    </citation>
    <scope>NUCLEOTIDE SEQUENCE [LARGE SCALE GENOMIC DNA]</scope>
    <source>
        <strain evidence="2 3">CRIB</strain>
    </source>
</reference>
<organism evidence="2 3">
    <name type="scientific">Romboutsia ilealis</name>
    <dbReference type="NCBI Taxonomy" id="1115758"/>
    <lineage>
        <taxon>Bacteria</taxon>
        <taxon>Bacillati</taxon>
        <taxon>Bacillota</taxon>
        <taxon>Clostridia</taxon>
        <taxon>Peptostreptococcales</taxon>
        <taxon>Peptostreptococcaceae</taxon>
        <taxon>Romboutsia</taxon>
    </lineage>
</organism>
<feature type="domain" description="SipL SPOCS" evidence="1">
    <location>
        <begin position="51"/>
        <end position="137"/>
    </location>
</feature>
<keyword evidence="3" id="KW-1185">Reference proteome</keyword>